<feature type="coiled-coil region" evidence="3">
    <location>
        <begin position="1725"/>
        <end position="1752"/>
    </location>
</feature>
<sequence>MVGKNNTQERFRRNATKDKRYTLKKLSVGLASVALGTVLFLNGAETVSAEAEVVDPNTPAAQPVQETFQFNYLNQATGARLDGFFGDYVNANEAEKVFRHYANQQGYTLLNVRLEGHTFTADVAVEQNIQPEVEQEAQPAESTFQFIYRNKETGEKFDSFFGDYVNENEAEKDFRHYANQHGYTLLNVRLEGHTFTADVAVEQEAQPAESAFQFIYRDKETGEKFDSFFGDYENENEAEKDFRHYANQHGYTLLNVRQNGHTFTADVARDSQSEEAPQTPEVEKGYSYALNFDGRTESANLGEFDSEEQAELALRIFANEQGYELSNLRLEGRTFYADAKVTAEADEPSESTDRYLQEAKDRARGIINGLENLFDTQKPSYLERIEDADSVAAIEAIVEEAQNYVNEGKGGENGQAPEQPEKPEYNPEQNPDLVTYDLQITDQNGRTQTQRVTFPSRELALNYISQLVRSYEKAGVVLNEERSDVEGKDNTFILVFEEKQAEEPAKADYTVKVIIDGEERQSQALPDTTRQGAIDYAERLANSYEQDGFTYNHLDTGLPSDTVIRIELSSPELDVPSHTEDAPAPEALDVTKAEALDIIAGLDLDDVIKDNLVYEINQAEDEAAVGQVIAKAYKIVVAGLAEEPTPELDLEEEAGRELDAAKAEALDAIAGLEHLSEEEKTGFVDRINETTELGEVNRLVGLAFKRNIENFPETTPELDPEEEAGRELDAAKAEALDAIAGLEHLSEEEKAGFVDRINETTELGEVNRLVGLAFKRNIENFPETTPELDPEEEAGRELDAAKAEALDAIAGLEHLSEEEKAGFVDRINETTELGEVNRLVGLAFKRNIENFPETTPELDPEEEAGRELDAAKAEALDAIAGLEHLSEEEKAGFVDRINETTELGEVNRLVGLAFKRNIENFPETTPELDPEEEAGRELDAAKAEALDAIAGLEHLSEEEKAGFVDRINETTELGEVNRLVGLAFKRNIENFPETTPELDPEEEAGRELDAAKAGALADIAGLDYYTADEKAELEDLVNNVDNVEDIAIVDEAIAKAVEENDARHKLHKALIESGLGTNPNEAPEDLDELTVEDLFESGDFDSLAEAKFGALDDIAELDYFTAEEKQKLADRINGYDNTGDIDFVVSKAIEENDRRHTETEAELKEAKDTLRSKIEAVVDDEDQKTTFLEELEAAKTLEDVQEIEDLVDIYLGVEDAEELEEEKDRLRNKVASVVEDEADKVDFLQAIDDAKTIEDLVDVDDKIEESLEADADDIFGPALATAKEGALADIAGLDYYTADEKAELEDLVNNVDNVEDIAIIDEAISKAIEENDRRHTETKQDALKELHAKATEKANEIDQRIDLTEEEKDLAHTVIVANYEAGEEAINNATTAEEVAEAKQAGLDSLDQITIDGEAKQEALKELHAKATEKANEIDQRIDLTEEEKDLAHTVITANYEAGEEAINNATTAEEVAEAKQAGLDSLDQITIDGEAKQDALNELHAKATEKANEIDQRIDLTEEEKDLAHTVITANYEAGEEAINNATTAEEVAEAKQAGLDSLDQITIDGEAKQEALKELHAKATEKANEIDQRIDLTEEEKDLAHTVITANYEAGEEAINNATTAEEVAEAKQAGLDSLDQITIDGEAKQEALKELHAKATEKANEIDQRIDLTEEEKDLAHTVIVANYEAGEEAINNATTAEEVAEAKQAGLDSLDQITIDGEAKQEALKELHAKATEKANEIDQRIDLTEEEKDLAHTVIVANYEAGEEAINNATTAEEVAEAKQAGLDSLDQITIDGEAKQEALKELHAKATEKANEIDQRIDLTEEEKDLAHTVITANYEAGEEAINNATTAEEVAEAKQAGLDSLDQITIDGEAKQEALKELHAKATEKANEIDQRIDLTEEEKDLAHTVITANYEAGEEAINNATTAEEVAEAKQAGLDSLDQITIDGEAKQEALKELHAKATEKANEIDQRIDLTEEEKDLAHTVITANYEAGEEAINNATTAEEVAEAKQAGLDSLDQITIDGEAKQEALKELHAKATEKANEIDQRIDLTEEEKDLAHTVITANYEAGEEAINNATTAEEVAEAKQAGLDSLDQITIDGEAKQEAQNELHKVAQAKENEIEERGDLTAEEKFDAAEKLVEEYNKAVEAINSAETNDDVTTAKDAGIQAIKDIELDGQTKGEAIENIDALPELTEDQKDTFKQQVKDAETLEDVQKVLDVAEKQAHENQYKEEAKGLIDELEGTALSPERKEVLKEEIDQAETIETVDEIIGKAEAEATDNLLSRKKAEAKNGDSSIDSLTDLSEETRNNLKDQIDAAENEEEILEILAKAGNRNELNKEVKEAIDGIPELTDDQRDKYKKEVEEATSDDEVESVLSELENQAYENYKGEAKDNIDALPGLTDDQKEQLKGEVDEAANSIEVGSVLDKAEKQAFENYKGEAKTEAVESIEKLKYVSNTDKENYIDRINNAEDISEINSIVGEAHNQNISNLPATDLGYENEIHVAPGNINRTDIDGNPRAIDSTGIPALPEGVEEDGAEFHFGEKLPEGFKINGNPKWHGVEEIVFEGENESKRILFRLNKENGKVEVEAGANADYDKTELPIEYVGTDGVVRGEDTVSILIRPASPTDDSDQTPGQGDGDSTEDSSTGEGTSDEGATSDQGTAGETTPDQTDPTEETDPATDEDTEEAPADEPKDPFEPSAVDTPVLILGSDSSGASVNASEHDKIKQGVNKPEGSTLDITPDAKVKVGQDGQPRVDVTVTSPDGTETKTVSVPVKQDLNTVVNNKLNDLATHANNKPKQLNKDTVTVKDQEEFRTYNETLNKKKDEIQKLLNDDANAEKGKKKLTEQQRKNLQDKLNGYNPIAVPRTEKASELYPNSVRSKQEFNTLNSFIQGKAVSAKIGYRFNSEDNEFQKIGTGNNGMVGYVGASDSLDFDAGDDELIVERAIEAGPGGKTAINMGAGNDRVVLEGDSGTRNVGTNRALAPDGQNVTVDGGDGRDTLVLRNNNRKQGLLLKKLKNFEEISLEGKEGVVLLNYEDVKESGLGGIRISGERRDGNSVGFDRSESNSVGDNGLTSENGDVHGWRAVQKRQYNGKTYVVWRHKDAGTSTQHDVWIQDTLGIRR</sequence>
<feature type="region of interest" description="Disordered" evidence="4">
    <location>
        <begin position="2629"/>
        <end position="2776"/>
    </location>
</feature>
<feature type="coiled-coil region" evidence="3">
    <location>
        <begin position="2821"/>
        <end position="2863"/>
    </location>
</feature>
<dbReference type="EMBL" id="MUYF01000003">
    <property type="protein sequence ID" value="OOL81425.1"/>
    <property type="molecule type" value="Genomic_DNA"/>
</dbReference>
<dbReference type="InterPro" id="IPR011439">
    <property type="entry name" value="DUF1542"/>
</dbReference>
<feature type="coiled-coil region" evidence="3">
    <location>
        <begin position="1571"/>
        <end position="1598"/>
    </location>
</feature>
<feature type="domain" description="Extracellular matrix-binding protein ebh GA module" evidence="5">
    <location>
        <begin position="2277"/>
        <end position="2338"/>
    </location>
</feature>
<feature type="coiled-coil region" evidence="3">
    <location>
        <begin position="1956"/>
        <end position="1983"/>
    </location>
</feature>
<comment type="caution">
    <text evidence="6">The sequence shown here is derived from an EMBL/GenBank/DDBJ whole genome shotgun (WGS) entry which is preliminary data.</text>
</comment>
<gene>
    <name evidence="6" type="ORF">BWX42_06545</name>
</gene>
<evidence type="ECO:0000256" key="1">
    <source>
        <dbReference type="ARBA" id="ARBA00004196"/>
    </source>
</evidence>
<dbReference type="InterPro" id="IPR002988">
    <property type="entry name" value="GA_module"/>
</dbReference>
<evidence type="ECO:0000313" key="6">
    <source>
        <dbReference type="EMBL" id="OOL81425.1"/>
    </source>
</evidence>
<feature type="region of interest" description="Disordered" evidence="4">
    <location>
        <begin position="3062"/>
        <end position="3087"/>
    </location>
</feature>
<dbReference type="Pfam" id="PF07564">
    <property type="entry name" value="DUF1542"/>
    <property type="match status" value="11"/>
</dbReference>
<feature type="coiled-coil region" evidence="3">
    <location>
        <begin position="1879"/>
        <end position="1906"/>
    </location>
</feature>
<feature type="compositionally biased region" description="Polar residues" evidence="4">
    <location>
        <begin position="2766"/>
        <end position="2776"/>
    </location>
</feature>
<dbReference type="Proteomes" id="UP000190409">
    <property type="component" value="Unassembled WGS sequence"/>
</dbReference>
<feature type="coiled-coil region" evidence="3">
    <location>
        <begin position="1802"/>
        <end position="1829"/>
    </location>
</feature>
<feature type="coiled-coil region" evidence="3">
    <location>
        <begin position="1417"/>
        <end position="1444"/>
    </location>
</feature>
<dbReference type="SUPFAM" id="SSF51120">
    <property type="entry name" value="beta-Roll"/>
    <property type="match status" value="1"/>
</dbReference>
<organism evidence="6 7">
    <name type="scientific">Dolosigranulum pigrum</name>
    <dbReference type="NCBI Taxonomy" id="29394"/>
    <lineage>
        <taxon>Bacteria</taxon>
        <taxon>Bacillati</taxon>
        <taxon>Bacillota</taxon>
        <taxon>Bacilli</taxon>
        <taxon>Lactobacillales</taxon>
        <taxon>Carnobacteriaceae</taxon>
        <taxon>Dolosigranulum</taxon>
    </lineage>
</organism>
<dbReference type="GO" id="GO:0030313">
    <property type="term" value="C:cell envelope"/>
    <property type="evidence" value="ECO:0007669"/>
    <property type="project" value="UniProtKB-SubCell"/>
</dbReference>
<feature type="domain" description="Extracellular matrix-binding protein ebh GA module" evidence="5">
    <location>
        <begin position="356"/>
        <end position="402"/>
    </location>
</feature>
<feature type="compositionally biased region" description="Acidic residues" evidence="4">
    <location>
        <begin position="2679"/>
        <end position="2697"/>
    </location>
</feature>
<evidence type="ECO:0000313" key="7">
    <source>
        <dbReference type="Proteomes" id="UP000190409"/>
    </source>
</evidence>
<evidence type="ECO:0000256" key="4">
    <source>
        <dbReference type="SAM" id="MobiDB-lite"/>
    </source>
</evidence>
<dbReference type="InterPro" id="IPR011049">
    <property type="entry name" value="Serralysin-like_metalloprot_C"/>
</dbReference>
<evidence type="ECO:0000259" key="5">
    <source>
        <dbReference type="SMART" id="SM00844"/>
    </source>
</evidence>
<dbReference type="NCBIfam" id="TIGR01168">
    <property type="entry name" value="YSIRK_signal"/>
    <property type="match status" value="1"/>
</dbReference>
<protein>
    <recommendedName>
        <fullName evidence="5">Extracellular matrix-binding protein ebh GA module domain-containing protein</fullName>
    </recommendedName>
</protein>
<comment type="subcellular location">
    <subcellularLocation>
        <location evidence="1">Cell envelope</location>
    </subcellularLocation>
</comment>
<proteinExistence type="predicted"/>
<dbReference type="Pfam" id="PF04650">
    <property type="entry name" value="YSIRK_signal"/>
    <property type="match status" value="1"/>
</dbReference>
<reference evidence="6 7" key="1">
    <citation type="submission" date="2017-01" db="EMBL/GenBank/DDBJ databases">
        <title>Complete Genome Sequence of Dolosigranulum pigrum isolated from a Patient with interstitial lung disease.</title>
        <authorList>
            <person name="Mukhopadhyay R."/>
            <person name="Joaquin J."/>
            <person name="Hogue R."/>
            <person name="Fitzgerald S."/>
            <person name="Jospin G."/>
            <person name="Eisen J.A."/>
            <person name="Chaturvedi V."/>
        </authorList>
    </citation>
    <scope>NUCLEOTIDE SEQUENCE [LARGE SCALE GENOMIC DNA]</scope>
    <source>
        <strain evidence="6 7">15S00348</strain>
    </source>
</reference>
<feature type="domain" description="Extracellular matrix-binding protein ebh GA module" evidence="5">
    <location>
        <begin position="2156"/>
        <end position="2228"/>
    </location>
</feature>
<name>A0A1S8KPK4_9LACT</name>
<feature type="coiled-coil region" evidence="3">
    <location>
        <begin position="1149"/>
        <end position="1176"/>
    </location>
</feature>
<feature type="region of interest" description="Disordered" evidence="4">
    <location>
        <begin position="406"/>
        <end position="431"/>
    </location>
</feature>
<dbReference type="Gene3D" id="1.20.5.420">
    <property type="entry name" value="Immunoglobulin FC, subunit C"/>
    <property type="match status" value="12"/>
</dbReference>
<feature type="region of interest" description="Disordered" evidence="4">
    <location>
        <begin position="2293"/>
        <end position="2314"/>
    </location>
</feature>
<feature type="coiled-coil region" evidence="3">
    <location>
        <begin position="2033"/>
        <end position="2060"/>
    </location>
</feature>
<feature type="compositionally biased region" description="Polar residues" evidence="4">
    <location>
        <begin position="3073"/>
        <end position="3085"/>
    </location>
</feature>
<keyword evidence="2" id="KW-0732">Signal</keyword>
<dbReference type="SMART" id="SM00844">
    <property type="entry name" value="GA"/>
    <property type="match status" value="5"/>
</dbReference>
<feature type="domain" description="Extracellular matrix-binding protein ebh GA module" evidence="5">
    <location>
        <begin position="2386"/>
        <end position="2436"/>
    </location>
</feature>
<feature type="coiled-coil region" evidence="3">
    <location>
        <begin position="2109"/>
        <end position="2162"/>
    </location>
</feature>
<feature type="compositionally biased region" description="Polar residues" evidence="4">
    <location>
        <begin position="2718"/>
        <end position="2727"/>
    </location>
</feature>
<feature type="domain" description="Extracellular matrix-binding protein ebh GA module" evidence="5">
    <location>
        <begin position="2441"/>
        <end position="2490"/>
    </location>
</feature>
<feature type="compositionally biased region" description="Polar residues" evidence="4">
    <location>
        <begin position="2299"/>
        <end position="2308"/>
    </location>
</feature>
<feature type="compositionally biased region" description="Low complexity" evidence="4">
    <location>
        <begin position="2651"/>
        <end position="2665"/>
    </location>
</feature>
<accession>A0A1S8KPK4</accession>
<keyword evidence="3" id="KW-0175">Coiled coil</keyword>
<dbReference type="InterPro" id="IPR020840">
    <property type="entry name" value="Extracell_matrix-bd_GA"/>
</dbReference>
<dbReference type="InterPro" id="IPR005877">
    <property type="entry name" value="YSIRK_signal_dom"/>
</dbReference>
<feature type="coiled-coil region" evidence="3">
    <location>
        <begin position="1648"/>
        <end position="1675"/>
    </location>
</feature>
<evidence type="ECO:0000256" key="3">
    <source>
        <dbReference type="SAM" id="Coils"/>
    </source>
</evidence>
<evidence type="ECO:0000256" key="2">
    <source>
        <dbReference type="ARBA" id="ARBA00022729"/>
    </source>
</evidence>
<dbReference type="Pfam" id="PF01468">
    <property type="entry name" value="GA"/>
    <property type="match status" value="15"/>
</dbReference>